<organism evidence="1 2">
    <name type="scientific">Roseomonas marmotae</name>
    <dbReference type="NCBI Taxonomy" id="2768161"/>
    <lineage>
        <taxon>Bacteria</taxon>
        <taxon>Pseudomonadati</taxon>
        <taxon>Pseudomonadota</taxon>
        <taxon>Alphaproteobacteria</taxon>
        <taxon>Acetobacterales</taxon>
        <taxon>Roseomonadaceae</taxon>
        <taxon>Roseomonas</taxon>
    </lineage>
</organism>
<name>A0ABS3KFH3_9PROT</name>
<gene>
    <name evidence="1" type="ORF">IAI60_16535</name>
</gene>
<evidence type="ECO:0000313" key="2">
    <source>
        <dbReference type="Proteomes" id="UP001518990"/>
    </source>
</evidence>
<protein>
    <submittedName>
        <fullName evidence="1">Uncharacterized protein</fullName>
    </submittedName>
</protein>
<proteinExistence type="predicted"/>
<keyword evidence="2" id="KW-1185">Reference proteome</keyword>
<dbReference type="RefSeq" id="WP_208775919.1">
    <property type="nucleotide sequence ID" value="NZ_CP061091.1"/>
</dbReference>
<reference evidence="1 2" key="1">
    <citation type="submission" date="2020-09" db="EMBL/GenBank/DDBJ databases">
        <title>Roseomonas.</title>
        <authorList>
            <person name="Zhu W."/>
        </authorList>
    </citation>
    <scope>NUCLEOTIDE SEQUENCE [LARGE SCALE GENOMIC DNA]</scope>
    <source>
        <strain evidence="1 2">1311</strain>
    </source>
</reference>
<accession>A0ABS3KFH3</accession>
<evidence type="ECO:0000313" key="1">
    <source>
        <dbReference type="EMBL" id="MBO1076224.1"/>
    </source>
</evidence>
<dbReference type="Proteomes" id="UP001518990">
    <property type="component" value="Unassembled WGS sequence"/>
</dbReference>
<sequence>MEITGGVIQEGDLHSRITALCMMAYVVSRYPEGPLQELAEDMLASYIAEARVTPEDVAVIRHFRMAELQDASEH</sequence>
<comment type="caution">
    <text evidence="1">The sequence shown here is derived from an EMBL/GenBank/DDBJ whole genome shotgun (WGS) entry which is preliminary data.</text>
</comment>
<dbReference type="EMBL" id="JACTNF010000019">
    <property type="protein sequence ID" value="MBO1076224.1"/>
    <property type="molecule type" value="Genomic_DNA"/>
</dbReference>